<dbReference type="Proteomes" id="UP000283269">
    <property type="component" value="Unassembled WGS sequence"/>
</dbReference>
<keyword evidence="2" id="KW-1185">Reference proteome</keyword>
<accession>A0A409XP25</accession>
<name>A0A409XP25_PSICY</name>
<gene>
    <name evidence="1" type="ORF">CVT25_010388</name>
</gene>
<dbReference type="InParanoid" id="A0A409XP25"/>
<organism evidence="1 2">
    <name type="scientific">Psilocybe cyanescens</name>
    <dbReference type="NCBI Taxonomy" id="93625"/>
    <lineage>
        <taxon>Eukaryota</taxon>
        <taxon>Fungi</taxon>
        <taxon>Dikarya</taxon>
        <taxon>Basidiomycota</taxon>
        <taxon>Agaricomycotina</taxon>
        <taxon>Agaricomycetes</taxon>
        <taxon>Agaricomycetidae</taxon>
        <taxon>Agaricales</taxon>
        <taxon>Agaricineae</taxon>
        <taxon>Strophariaceae</taxon>
        <taxon>Psilocybe</taxon>
    </lineage>
</organism>
<reference evidence="1 2" key="1">
    <citation type="journal article" date="2018" name="Evol. Lett.">
        <title>Horizontal gene cluster transfer increased hallucinogenic mushroom diversity.</title>
        <authorList>
            <person name="Reynolds H.T."/>
            <person name="Vijayakumar V."/>
            <person name="Gluck-Thaler E."/>
            <person name="Korotkin H.B."/>
            <person name="Matheny P.B."/>
            <person name="Slot J.C."/>
        </authorList>
    </citation>
    <scope>NUCLEOTIDE SEQUENCE [LARGE SCALE GENOMIC DNA]</scope>
    <source>
        <strain evidence="1 2">2631</strain>
    </source>
</reference>
<proteinExistence type="predicted"/>
<comment type="caution">
    <text evidence="1">The sequence shown here is derived from an EMBL/GenBank/DDBJ whole genome shotgun (WGS) entry which is preliminary data.</text>
</comment>
<protein>
    <submittedName>
        <fullName evidence="1">Uncharacterized protein</fullName>
    </submittedName>
</protein>
<sequence>MVSADRTIIDDDVCDQTHISAHISGNEMARGTPCPQRDSIPLYKKSFSMPFQISVSLATEQMRRTFFTSKRALPLSFPSFLDFVTIFGSSTSTSISSAIVAKEKVKSATGKVETKGGGCGTSGNLVLDATHNEKLYLAQTVAANMS</sequence>
<evidence type="ECO:0000313" key="2">
    <source>
        <dbReference type="Proteomes" id="UP000283269"/>
    </source>
</evidence>
<dbReference type="EMBL" id="NHYD01001028">
    <property type="protein sequence ID" value="PPQ92555.1"/>
    <property type="molecule type" value="Genomic_DNA"/>
</dbReference>
<dbReference type="AlphaFoldDB" id="A0A409XP25"/>
<evidence type="ECO:0000313" key="1">
    <source>
        <dbReference type="EMBL" id="PPQ92555.1"/>
    </source>
</evidence>